<feature type="region of interest" description="Disordered" evidence="1">
    <location>
        <begin position="73"/>
        <end position="99"/>
    </location>
</feature>
<evidence type="ECO:0000313" key="2">
    <source>
        <dbReference type="EMBL" id="CAH2039192.1"/>
    </source>
</evidence>
<gene>
    <name evidence="2" type="ORF">TAV2_LOCUS3071</name>
</gene>
<sequence length="168" mass="18753">MAASCFAIPPLSSSSSSSYNAIPKYKNLVSSTSSYSYLESLKAQFSSSTSFHLSSLSRHFVAQPLQIKASSSELSVLDEEKEEKVKGEGDGEGDGEIGEEAEAEPVVMKKPRPCELYVCNIPRSHDIAQLLEMFQPFGIAKSSDWREPWEWICHNGFYKLCQKRHCFS</sequence>
<evidence type="ECO:0000313" key="3">
    <source>
        <dbReference type="Proteomes" id="UP000836841"/>
    </source>
</evidence>
<dbReference type="InterPro" id="IPR035979">
    <property type="entry name" value="RBD_domain_sf"/>
</dbReference>
<dbReference type="GO" id="GO:0003676">
    <property type="term" value="F:nucleic acid binding"/>
    <property type="evidence" value="ECO:0007669"/>
    <property type="project" value="InterPro"/>
</dbReference>
<name>A0AAU9RIF7_THLAR</name>
<reference evidence="2 3" key="1">
    <citation type="submission" date="2022-03" db="EMBL/GenBank/DDBJ databases">
        <authorList>
            <person name="Nunn A."/>
            <person name="Chopra R."/>
            <person name="Nunn A."/>
            <person name="Contreras Garrido A."/>
        </authorList>
    </citation>
    <scope>NUCLEOTIDE SEQUENCE [LARGE SCALE GENOMIC DNA]</scope>
</reference>
<dbReference type="Proteomes" id="UP000836841">
    <property type="component" value="Chromosome 1"/>
</dbReference>
<dbReference type="AlphaFoldDB" id="A0AAU9RIF7"/>
<accession>A0AAU9RIF7</accession>
<evidence type="ECO:0000256" key="1">
    <source>
        <dbReference type="SAM" id="MobiDB-lite"/>
    </source>
</evidence>
<organism evidence="2 3">
    <name type="scientific">Thlaspi arvense</name>
    <name type="common">Field penny-cress</name>
    <dbReference type="NCBI Taxonomy" id="13288"/>
    <lineage>
        <taxon>Eukaryota</taxon>
        <taxon>Viridiplantae</taxon>
        <taxon>Streptophyta</taxon>
        <taxon>Embryophyta</taxon>
        <taxon>Tracheophyta</taxon>
        <taxon>Spermatophyta</taxon>
        <taxon>Magnoliopsida</taxon>
        <taxon>eudicotyledons</taxon>
        <taxon>Gunneridae</taxon>
        <taxon>Pentapetalae</taxon>
        <taxon>rosids</taxon>
        <taxon>malvids</taxon>
        <taxon>Brassicales</taxon>
        <taxon>Brassicaceae</taxon>
        <taxon>Thlaspideae</taxon>
        <taxon>Thlaspi</taxon>
    </lineage>
</organism>
<evidence type="ECO:0008006" key="4">
    <source>
        <dbReference type="Google" id="ProtNLM"/>
    </source>
</evidence>
<protein>
    <recommendedName>
        <fullName evidence="4">RRM domain-containing protein</fullName>
    </recommendedName>
</protein>
<dbReference type="SUPFAM" id="SSF54928">
    <property type="entry name" value="RNA-binding domain, RBD"/>
    <property type="match status" value="1"/>
</dbReference>
<feature type="compositionally biased region" description="Acidic residues" evidence="1">
    <location>
        <begin position="90"/>
        <end position="99"/>
    </location>
</feature>
<keyword evidence="3" id="KW-1185">Reference proteome</keyword>
<dbReference type="EMBL" id="OU466857">
    <property type="protein sequence ID" value="CAH2039192.1"/>
    <property type="molecule type" value="Genomic_DNA"/>
</dbReference>
<proteinExistence type="predicted"/>